<evidence type="ECO:0000313" key="1">
    <source>
        <dbReference type="EMBL" id="GMM50636.1"/>
    </source>
</evidence>
<accession>A0AAV5RJ41</accession>
<proteinExistence type="predicted"/>
<gene>
    <name evidence="1" type="ORF">DASB73_015940</name>
</gene>
<name>A0AAV5RJ41_STABA</name>
<comment type="caution">
    <text evidence="1">The sequence shown here is derived from an EMBL/GenBank/DDBJ whole genome shotgun (WGS) entry which is preliminary data.</text>
</comment>
<protein>
    <submittedName>
        <fullName evidence="1">Uncharacterized protein</fullName>
    </submittedName>
</protein>
<dbReference type="Proteomes" id="UP001362899">
    <property type="component" value="Unassembled WGS sequence"/>
</dbReference>
<dbReference type="AlphaFoldDB" id="A0AAV5RJ41"/>
<evidence type="ECO:0000313" key="2">
    <source>
        <dbReference type="Proteomes" id="UP001362899"/>
    </source>
</evidence>
<keyword evidence="2" id="KW-1185">Reference proteome</keyword>
<sequence length="115" mass="12556">MDESWDAEFDGELRVPDSVRSVSESVRAETQAARTLAQTISRIRSKLMTIHPSSSDSVLTNAVSLVHASLESTKDDFYSCEAWKVCGNSGLEVDGSSIEDVLQQAAKVEQELSAY</sequence>
<dbReference type="EMBL" id="BTGC01000003">
    <property type="protein sequence ID" value="GMM50636.1"/>
    <property type="molecule type" value="Genomic_DNA"/>
</dbReference>
<reference evidence="1 2" key="1">
    <citation type="journal article" date="2023" name="Elife">
        <title>Identification of key yeast species and microbe-microbe interactions impacting larval growth of Drosophila in the wild.</title>
        <authorList>
            <person name="Mure A."/>
            <person name="Sugiura Y."/>
            <person name="Maeda R."/>
            <person name="Honda K."/>
            <person name="Sakurai N."/>
            <person name="Takahashi Y."/>
            <person name="Watada M."/>
            <person name="Katoh T."/>
            <person name="Gotoh A."/>
            <person name="Gotoh Y."/>
            <person name="Taniguchi I."/>
            <person name="Nakamura K."/>
            <person name="Hayashi T."/>
            <person name="Katayama T."/>
            <person name="Uemura T."/>
            <person name="Hattori Y."/>
        </authorList>
    </citation>
    <scope>NUCLEOTIDE SEQUENCE [LARGE SCALE GENOMIC DNA]</scope>
    <source>
        <strain evidence="1 2">SB-73</strain>
    </source>
</reference>
<organism evidence="1 2">
    <name type="scientific">Starmerella bacillaris</name>
    <name type="common">Yeast</name>
    <name type="synonym">Candida zemplinina</name>
    <dbReference type="NCBI Taxonomy" id="1247836"/>
    <lineage>
        <taxon>Eukaryota</taxon>
        <taxon>Fungi</taxon>
        <taxon>Dikarya</taxon>
        <taxon>Ascomycota</taxon>
        <taxon>Saccharomycotina</taxon>
        <taxon>Dipodascomycetes</taxon>
        <taxon>Dipodascales</taxon>
        <taxon>Trichomonascaceae</taxon>
        <taxon>Starmerella</taxon>
    </lineage>
</organism>